<accession>A0A2H3JS33</accession>
<dbReference type="Gene3D" id="3.40.50.1820">
    <property type="entry name" value="alpha/beta hydrolase"/>
    <property type="match status" value="1"/>
</dbReference>
<dbReference type="SUPFAM" id="SSF53474">
    <property type="entry name" value="alpha/beta-Hydrolases"/>
    <property type="match status" value="1"/>
</dbReference>
<keyword evidence="3" id="KW-1185">Reference proteome</keyword>
<reference evidence="2 3" key="1">
    <citation type="journal article" date="2012" name="Science">
        <title>The Paleozoic origin of enzymatic lignin decomposition reconstructed from 31 fungal genomes.</title>
        <authorList>
            <person name="Floudas D."/>
            <person name="Binder M."/>
            <person name="Riley R."/>
            <person name="Barry K."/>
            <person name="Blanchette R.A."/>
            <person name="Henrissat B."/>
            <person name="Martinez A.T."/>
            <person name="Otillar R."/>
            <person name="Spatafora J.W."/>
            <person name="Yadav J.S."/>
            <person name="Aerts A."/>
            <person name="Benoit I."/>
            <person name="Boyd A."/>
            <person name="Carlson A."/>
            <person name="Copeland A."/>
            <person name="Coutinho P.M."/>
            <person name="de Vries R.P."/>
            <person name="Ferreira P."/>
            <person name="Findley K."/>
            <person name="Foster B."/>
            <person name="Gaskell J."/>
            <person name="Glotzer D."/>
            <person name="Gorecki P."/>
            <person name="Heitman J."/>
            <person name="Hesse C."/>
            <person name="Hori C."/>
            <person name="Igarashi K."/>
            <person name="Jurgens J.A."/>
            <person name="Kallen N."/>
            <person name="Kersten P."/>
            <person name="Kohler A."/>
            <person name="Kuees U."/>
            <person name="Kumar T.K.A."/>
            <person name="Kuo A."/>
            <person name="LaButti K."/>
            <person name="Larrondo L.F."/>
            <person name="Lindquist E."/>
            <person name="Ling A."/>
            <person name="Lombard V."/>
            <person name="Lucas S."/>
            <person name="Lundell T."/>
            <person name="Martin R."/>
            <person name="McLaughlin D.J."/>
            <person name="Morgenstern I."/>
            <person name="Morin E."/>
            <person name="Murat C."/>
            <person name="Nagy L.G."/>
            <person name="Nolan M."/>
            <person name="Ohm R.A."/>
            <person name="Patyshakuliyeva A."/>
            <person name="Rokas A."/>
            <person name="Ruiz-Duenas F.J."/>
            <person name="Sabat G."/>
            <person name="Salamov A."/>
            <person name="Samejima M."/>
            <person name="Schmutz J."/>
            <person name="Slot J.C."/>
            <person name="St John F."/>
            <person name="Stenlid J."/>
            <person name="Sun H."/>
            <person name="Sun S."/>
            <person name="Syed K."/>
            <person name="Tsang A."/>
            <person name="Wiebenga A."/>
            <person name="Young D."/>
            <person name="Pisabarro A."/>
            <person name="Eastwood D.C."/>
            <person name="Martin F."/>
            <person name="Cullen D."/>
            <person name="Grigoriev I.V."/>
            <person name="Hibbett D.S."/>
        </authorList>
    </citation>
    <scope>NUCLEOTIDE SEQUENCE [LARGE SCALE GENOMIC DNA]</scope>
    <source>
        <strain evidence="2 3">MD-104</strain>
    </source>
</reference>
<gene>
    <name evidence="2" type="ORF">WOLCODRAFT_69641</name>
</gene>
<feature type="region of interest" description="Disordered" evidence="1">
    <location>
        <begin position="757"/>
        <end position="797"/>
    </location>
</feature>
<dbReference type="GO" id="GO:0016787">
    <property type="term" value="F:hydrolase activity"/>
    <property type="evidence" value="ECO:0007669"/>
    <property type="project" value="UniProtKB-KW"/>
</dbReference>
<feature type="non-terminal residue" evidence="2">
    <location>
        <position position="1"/>
    </location>
</feature>
<evidence type="ECO:0000313" key="2">
    <source>
        <dbReference type="EMBL" id="PCH41599.1"/>
    </source>
</evidence>
<proteinExistence type="predicted"/>
<dbReference type="AlphaFoldDB" id="A0A2H3JS33"/>
<dbReference type="OMA" id="FEYSCKE"/>
<feature type="compositionally biased region" description="Basic residues" evidence="1">
    <location>
        <begin position="768"/>
        <end position="778"/>
    </location>
</feature>
<feature type="compositionally biased region" description="Polar residues" evidence="1">
    <location>
        <begin position="101"/>
        <end position="133"/>
    </location>
</feature>
<keyword evidence="2" id="KW-0378">Hydrolase</keyword>
<protein>
    <submittedName>
        <fullName evidence="2">Alpha/beta-hydrolase</fullName>
    </submittedName>
</protein>
<dbReference type="OrthoDB" id="19657at2759"/>
<evidence type="ECO:0000313" key="3">
    <source>
        <dbReference type="Proteomes" id="UP000218811"/>
    </source>
</evidence>
<organism evidence="2 3">
    <name type="scientific">Wolfiporia cocos (strain MD-104)</name>
    <name type="common">Brown rot fungus</name>
    <dbReference type="NCBI Taxonomy" id="742152"/>
    <lineage>
        <taxon>Eukaryota</taxon>
        <taxon>Fungi</taxon>
        <taxon>Dikarya</taxon>
        <taxon>Basidiomycota</taxon>
        <taxon>Agaricomycotina</taxon>
        <taxon>Agaricomycetes</taxon>
        <taxon>Polyporales</taxon>
        <taxon>Phaeolaceae</taxon>
        <taxon>Wolfiporia</taxon>
    </lineage>
</organism>
<feature type="region of interest" description="Disordered" evidence="1">
    <location>
        <begin position="101"/>
        <end position="146"/>
    </location>
</feature>
<evidence type="ECO:0000256" key="1">
    <source>
        <dbReference type="SAM" id="MobiDB-lite"/>
    </source>
</evidence>
<dbReference type="Proteomes" id="UP000218811">
    <property type="component" value="Unassembled WGS sequence"/>
</dbReference>
<dbReference type="EMBL" id="KB468113">
    <property type="protein sequence ID" value="PCH41599.1"/>
    <property type="molecule type" value="Genomic_DNA"/>
</dbReference>
<sequence length="840" mass="93159">DPAGLKALLDQLRSSEAWQNIANSQLDPAAAADNATTSTLSPFVHPAAASNSGTSDTPHDAVVLKGEHSIADSAAESADPAPTPSVASLLSQLQNSLPFSSVTQSATEPHVGSAQNPQLLGSPYQSATDSRSVGTALAPPPPVRRQDLRNCTFQQALPHLARLVEDPSFVDAISTMQKEQADLERQLWEERRAILHKHEEKVRVARTKASLIGSGLTPFEADMISDSFRKELQKFDTERALPAWDGLVAKQQARLESLGVPAMYPSAMKADREARASRCCLLPFCFAIHVGQCQPDTLSGFRTVGTRPPTSPMRTGPWNSPACPTVTLDNCFLLFWTLGCFTAPPSVVCWWFWTYQNSAQLPCPFISSPPTMPYVDLVSSDDYSSIWYTTNSPNGNVGGFDPAKPTIVMLHPLFLDSTWLHPQMDDPRLHTGFNIIIFDTRTTGKSLYRHSGRHDLWVTAADLAHCFHHLCLPPVHLFAPELYAYAALRFAALFPEKLLSLTLCNIPAQTEIRSVFEALEELAQLWSFSEDIESFEYSCKELLDFFAGQDAHPDLQDELVAYWEVHYPPFRRSYVIPNINLFMNRTPLTEEEFAAITCPTFIIQAERSQTHPLEFAEQIAQLLVNVPGGSASVFPVKASQGYLSIISASIVNQVFFKFLSRQPPARSDCTQPEMSLEERMRVALAQLGNFRGDQSFAERDPLSPLSFSCVTPEVQRSQDETYATYQKGERTAFSPLGLDGRPLRKFSERKDHWLDGGADGYSYSSKKPEKKKTQKPNRRRDDRDAGIILPPSEPVSEELQQVARMRRATINPSAVDKQVIKGSMAKVVATGNVPLPRLLR</sequence>
<name>A0A2H3JS33_WOLCO</name>
<dbReference type="InterPro" id="IPR029058">
    <property type="entry name" value="AB_hydrolase_fold"/>
</dbReference>